<keyword evidence="3" id="KW-1185">Reference proteome</keyword>
<feature type="region of interest" description="Disordered" evidence="1">
    <location>
        <begin position="1"/>
        <end position="21"/>
    </location>
</feature>
<sequence length="121" mass="12989">MLPPEPPPPPDPPQPPDPPDSLFFRVSLTTSTLAQILDLRSPVVSPIALSPGPLHPCIESSSSDSLGVDMRWTTAMCMLCCQIRFECISLRCDLGSDVSLGLSRLILALIASFSSQDSLLI</sequence>
<evidence type="ECO:0000313" key="2">
    <source>
        <dbReference type="EMBL" id="KAG7589046.1"/>
    </source>
</evidence>
<comment type="caution">
    <text evidence="2">The sequence shown here is derived from an EMBL/GenBank/DDBJ whole genome shotgun (WGS) entry which is preliminary data.</text>
</comment>
<reference evidence="2 3" key="1">
    <citation type="submission" date="2020-12" db="EMBL/GenBank/DDBJ databases">
        <title>Concerted genomic and epigenomic changes stabilize Arabidopsis allopolyploids.</title>
        <authorList>
            <person name="Chen Z."/>
        </authorList>
    </citation>
    <scope>NUCLEOTIDE SEQUENCE [LARGE SCALE GENOMIC DNA]</scope>
    <source>
        <strain evidence="2">As9502</strain>
        <tissue evidence="2">Leaf</tissue>
    </source>
</reference>
<dbReference type="EMBL" id="JAEFBJ010000007">
    <property type="protein sequence ID" value="KAG7589046.1"/>
    <property type="molecule type" value="Genomic_DNA"/>
</dbReference>
<organism evidence="2 3">
    <name type="scientific">Arabidopsis suecica</name>
    <name type="common">Swedish thale-cress</name>
    <name type="synonym">Cardaminopsis suecica</name>
    <dbReference type="NCBI Taxonomy" id="45249"/>
    <lineage>
        <taxon>Eukaryota</taxon>
        <taxon>Viridiplantae</taxon>
        <taxon>Streptophyta</taxon>
        <taxon>Embryophyta</taxon>
        <taxon>Tracheophyta</taxon>
        <taxon>Spermatophyta</taxon>
        <taxon>Magnoliopsida</taxon>
        <taxon>eudicotyledons</taxon>
        <taxon>Gunneridae</taxon>
        <taxon>Pentapetalae</taxon>
        <taxon>rosids</taxon>
        <taxon>malvids</taxon>
        <taxon>Brassicales</taxon>
        <taxon>Brassicaceae</taxon>
        <taxon>Camelineae</taxon>
        <taxon>Arabidopsis</taxon>
    </lineage>
</organism>
<evidence type="ECO:0000256" key="1">
    <source>
        <dbReference type="SAM" id="MobiDB-lite"/>
    </source>
</evidence>
<evidence type="ECO:0000313" key="3">
    <source>
        <dbReference type="Proteomes" id="UP000694251"/>
    </source>
</evidence>
<feature type="compositionally biased region" description="Pro residues" evidence="1">
    <location>
        <begin position="1"/>
        <end position="19"/>
    </location>
</feature>
<accession>A0A8T2BST7</accession>
<dbReference type="Proteomes" id="UP000694251">
    <property type="component" value="Chromosome 7"/>
</dbReference>
<name>A0A8T2BST7_ARASU</name>
<dbReference type="AlphaFoldDB" id="A0A8T2BST7"/>
<gene>
    <name evidence="2" type="ORF">ISN44_As07g013630</name>
</gene>
<proteinExistence type="predicted"/>
<protein>
    <submittedName>
        <fullName evidence="2">Uncharacterized protein</fullName>
    </submittedName>
</protein>